<proteinExistence type="predicted"/>
<comment type="caution">
    <text evidence="2">The sequence shown here is derived from an EMBL/GenBank/DDBJ whole genome shotgun (WGS) entry which is preliminary data.</text>
</comment>
<dbReference type="RefSeq" id="WP_381218717.1">
    <property type="nucleotide sequence ID" value="NZ_JBHSPC010000117.1"/>
</dbReference>
<gene>
    <name evidence="2" type="ORF">ACFP2V_31680</name>
</gene>
<feature type="region of interest" description="Disordered" evidence="1">
    <location>
        <begin position="48"/>
        <end position="77"/>
    </location>
</feature>
<keyword evidence="3" id="KW-1185">Reference proteome</keyword>
<reference evidence="3" key="1">
    <citation type="journal article" date="2019" name="Int. J. Syst. Evol. Microbiol.">
        <title>The Global Catalogue of Microorganisms (GCM) 10K type strain sequencing project: providing services to taxonomists for standard genome sequencing and annotation.</title>
        <authorList>
            <consortium name="The Broad Institute Genomics Platform"/>
            <consortium name="The Broad Institute Genome Sequencing Center for Infectious Disease"/>
            <person name="Wu L."/>
            <person name="Ma J."/>
        </authorList>
    </citation>
    <scope>NUCLEOTIDE SEQUENCE [LARGE SCALE GENOMIC DNA]</scope>
    <source>
        <strain evidence="3">JCM 13852</strain>
    </source>
</reference>
<accession>A0ABW0XV04</accession>
<evidence type="ECO:0000313" key="2">
    <source>
        <dbReference type="EMBL" id="MFC5674467.1"/>
    </source>
</evidence>
<organism evidence="2 3">
    <name type="scientific">Streptomyces incanus</name>
    <dbReference type="NCBI Taxonomy" id="887453"/>
    <lineage>
        <taxon>Bacteria</taxon>
        <taxon>Bacillati</taxon>
        <taxon>Actinomycetota</taxon>
        <taxon>Actinomycetes</taxon>
        <taxon>Kitasatosporales</taxon>
        <taxon>Streptomycetaceae</taxon>
        <taxon>Streptomyces</taxon>
    </lineage>
</organism>
<evidence type="ECO:0000256" key="1">
    <source>
        <dbReference type="SAM" id="MobiDB-lite"/>
    </source>
</evidence>
<name>A0ABW0XV04_9ACTN</name>
<dbReference type="Proteomes" id="UP001596183">
    <property type="component" value="Unassembled WGS sequence"/>
</dbReference>
<protein>
    <submittedName>
        <fullName evidence="2">Uncharacterized protein</fullName>
    </submittedName>
</protein>
<sequence>MERFEADMLSGFVLARASAGLADGTIRGDVGHLEQIRTWFGRPLWEREPAEPTCTSGRCCGTPRAAPGRPGRREIVR</sequence>
<evidence type="ECO:0000313" key="3">
    <source>
        <dbReference type="Proteomes" id="UP001596183"/>
    </source>
</evidence>
<dbReference type="EMBL" id="JBHSPC010000117">
    <property type="protein sequence ID" value="MFC5674467.1"/>
    <property type="molecule type" value="Genomic_DNA"/>
</dbReference>